<dbReference type="PANTHER" id="PTHR24221:SF621">
    <property type="entry name" value="ABC TRANSPORTER B FAMILY MEMBER 21"/>
    <property type="match status" value="1"/>
</dbReference>
<keyword evidence="3" id="KW-1185">Reference proteome</keyword>
<gene>
    <name evidence="2" type="ORF">RIF29_28723</name>
</gene>
<dbReference type="Pfam" id="PF00005">
    <property type="entry name" value="ABC_tran"/>
    <property type="match status" value="1"/>
</dbReference>
<protein>
    <recommendedName>
        <fullName evidence="1">ABC transporter domain-containing protein</fullName>
    </recommendedName>
</protein>
<feature type="domain" description="ABC transporter" evidence="1">
    <location>
        <begin position="15"/>
        <end position="56"/>
    </location>
</feature>
<name>A0AAN9EFK5_CROPI</name>
<dbReference type="GO" id="GO:0016887">
    <property type="term" value="F:ATP hydrolysis activity"/>
    <property type="evidence" value="ECO:0007669"/>
    <property type="project" value="InterPro"/>
</dbReference>
<proteinExistence type="predicted"/>
<dbReference type="InterPro" id="IPR039421">
    <property type="entry name" value="Type_1_exporter"/>
</dbReference>
<evidence type="ECO:0000313" key="3">
    <source>
        <dbReference type="Proteomes" id="UP001372338"/>
    </source>
</evidence>
<dbReference type="GO" id="GO:0005524">
    <property type="term" value="F:ATP binding"/>
    <property type="evidence" value="ECO:0007669"/>
    <property type="project" value="InterPro"/>
</dbReference>
<dbReference type="Gene3D" id="3.40.50.300">
    <property type="entry name" value="P-loop containing nucleotide triphosphate hydrolases"/>
    <property type="match status" value="1"/>
</dbReference>
<reference evidence="2 3" key="1">
    <citation type="submission" date="2024-01" db="EMBL/GenBank/DDBJ databases">
        <title>The genomes of 5 underutilized Papilionoideae crops provide insights into root nodulation and disease resistanc.</title>
        <authorList>
            <person name="Yuan L."/>
        </authorList>
    </citation>
    <scope>NUCLEOTIDE SEQUENCE [LARGE SCALE GENOMIC DNA]</scope>
    <source>
        <strain evidence="2">ZHUSHIDOU_FW_LH</strain>
        <tissue evidence="2">Leaf</tissue>
    </source>
</reference>
<dbReference type="Proteomes" id="UP001372338">
    <property type="component" value="Unassembled WGS sequence"/>
</dbReference>
<dbReference type="PANTHER" id="PTHR24221">
    <property type="entry name" value="ATP-BINDING CASSETTE SUB-FAMILY B"/>
    <property type="match status" value="1"/>
</dbReference>
<dbReference type="InterPro" id="IPR027417">
    <property type="entry name" value="P-loop_NTPase"/>
</dbReference>
<dbReference type="GO" id="GO:0016020">
    <property type="term" value="C:membrane"/>
    <property type="evidence" value="ECO:0007669"/>
    <property type="project" value="TreeGrafter"/>
</dbReference>
<dbReference type="GO" id="GO:0042626">
    <property type="term" value="F:ATPase-coupled transmembrane transporter activity"/>
    <property type="evidence" value="ECO:0007669"/>
    <property type="project" value="TreeGrafter"/>
</dbReference>
<dbReference type="InterPro" id="IPR003439">
    <property type="entry name" value="ABC_transporter-like_ATP-bd"/>
</dbReference>
<evidence type="ECO:0000313" key="2">
    <source>
        <dbReference type="EMBL" id="KAK7255316.1"/>
    </source>
</evidence>
<evidence type="ECO:0000259" key="1">
    <source>
        <dbReference type="Pfam" id="PF00005"/>
    </source>
</evidence>
<sequence length="75" mass="8663">MFTRDYYFPQGHREQALDTMAGEHGTQLSGGKKQRIAFAWTILKNTRIPFLDEATSALDVEHCSRSIRKSYIKQD</sequence>
<organism evidence="2 3">
    <name type="scientific">Crotalaria pallida</name>
    <name type="common">Smooth rattlebox</name>
    <name type="synonym">Crotalaria striata</name>
    <dbReference type="NCBI Taxonomy" id="3830"/>
    <lineage>
        <taxon>Eukaryota</taxon>
        <taxon>Viridiplantae</taxon>
        <taxon>Streptophyta</taxon>
        <taxon>Embryophyta</taxon>
        <taxon>Tracheophyta</taxon>
        <taxon>Spermatophyta</taxon>
        <taxon>Magnoliopsida</taxon>
        <taxon>eudicotyledons</taxon>
        <taxon>Gunneridae</taxon>
        <taxon>Pentapetalae</taxon>
        <taxon>rosids</taxon>
        <taxon>fabids</taxon>
        <taxon>Fabales</taxon>
        <taxon>Fabaceae</taxon>
        <taxon>Papilionoideae</taxon>
        <taxon>50 kb inversion clade</taxon>
        <taxon>genistoids sensu lato</taxon>
        <taxon>core genistoids</taxon>
        <taxon>Crotalarieae</taxon>
        <taxon>Crotalaria</taxon>
    </lineage>
</organism>
<accession>A0AAN9EFK5</accession>
<dbReference type="SUPFAM" id="SSF52540">
    <property type="entry name" value="P-loop containing nucleoside triphosphate hydrolases"/>
    <property type="match status" value="1"/>
</dbReference>
<dbReference type="EMBL" id="JAYWIO010000006">
    <property type="protein sequence ID" value="KAK7255316.1"/>
    <property type="molecule type" value="Genomic_DNA"/>
</dbReference>
<dbReference type="AlphaFoldDB" id="A0AAN9EFK5"/>
<comment type="caution">
    <text evidence="2">The sequence shown here is derived from an EMBL/GenBank/DDBJ whole genome shotgun (WGS) entry which is preliminary data.</text>
</comment>